<dbReference type="AlphaFoldDB" id="A0A5P9JU67"/>
<dbReference type="SUPFAM" id="SSF49313">
    <property type="entry name" value="Cadherin-like"/>
    <property type="match status" value="1"/>
</dbReference>
<dbReference type="GO" id="GO:0005576">
    <property type="term" value="C:extracellular region"/>
    <property type="evidence" value="ECO:0007669"/>
    <property type="project" value="UniProtKB-SubCell"/>
</dbReference>
<dbReference type="Gene3D" id="2.60.40.60">
    <property type="entry name" value="Cadherins"/>
    <property type="match status" value="1"/>
</dbReference>
<dbReference type="SMART" id="SM00112">
    <property type="entry name" value="CA"/>
    <property type="match status" value="1"/>
</dbReference>
<dbReference type="PRINTS" id="PR00313">
    <property type="entry name" value="CABNDNGRPT"/>
</dbReference>
<comment type="subcellular location">
    <subcellularLocation>
        <location evidence="1">Secreted</location>
    </subcellularLocation>
</comment>
<dbReference type="Pfam" id="PF00353">
    <property type="entry name" value="HemolysinCabind"/>
    <property type="match status" value="4"/>
</dbReference>
<dbReference type="SUPFAM" id="SSF51120">
    <property type="entry name" value="beta-Roll"/>
    <property type="match status" value="3"/>
</dbReference>
<dbReference type="InterPro" id="IPR001343">
    <property type="entry name" value="Hemolysn_Ca-bd"/>
</dbReference>
<dbReference type="KEGG" id="mico:GDR74_01525"/>
<dbReference type="EMBL" id="CP045423">
    <property type="protein sequence ID" value="QFU15000.1"/>
    <property type="molecule type" value="Genomic_DNA"/>
</dbReference>
<sequence>MTNYFFDATHPLPAPGTNALVELADAGTAFVGLDIVTATGIALQATLKQRIAIAEGFMVRGGGYAIELKGSDSAVYNEGSVTSDASHGIVVSSIGPSAVTNVGSITANGGTGIRLSGGAAFVMNRGTLTAGTGIDVVAAAPAASDKIELHNTGTISATGVAVKGGGGGDYVVNGGTIRTTSAEPQAVAIDLGNGNDLYDGTRGAVTGLILLGAGDDTAYGGAQAETFSVGLGSNYVDGGGGNDTVDYSFATAGVTLNLAIASLQYTGFQADRIVNVENAIGSAQDDRLTGNDFANTLEGGAGNDTLDGAFGDDRLDGGAGIDTVRYVGTSPLTVSLAVAGAQNTGVYGSDTLIGIENLEGGAGADRLTGNGDGNVLAGGAGADTLEGGLGNDTLDGGAGEDRAVYAGNSTAYTITPGTESGTFRIVGPEGEDTLKDIRFAQFANKTVALVNGAPTGIFLSAGSIAESTAPNTNVGTLFGSDPDGDSLTYSLVTDAGGLFAVNGSSIVLKGALDYETARKYDLVVKGSDPWGKELVKTVTLSVRNVVETTPLLLQGTASKDSLVGEAGNDRLTGLGGDDALWGQEGNDTLTGGTGNDALIGGAGRDAFVLDARPNVRSNVDTVYDFAPNDDTFHLARKIFSKLPKKGWLAKSAFWIGDHVHDSTDRIVYNKKTGALFYDPDGTGKAAAIQIAVLQKNLKLTYHDFFVT</sequence>
<dbReference type="Pfam" id="PF00028">
    <property type="entry name" value="Cadherin"/>
    <property type="match status" value="1"/>
</dbReference>
<evidence type="ECO:0000313" key="5">
    <source>
        <dbReference type="Proteomes" id="UP000325614"/>
    </source>
</evidence>
<dbReference type="PANTHER" id="PTHR38340:SF1">
    <property type="entry name" value="S-LAYER PROTEIN"/>
    <property type="match status" value="1"/>
</dbReference>
<evidence type="ECO:0000259" key="3">
    <source>
        <dbReference type="PROSITE" id="PS50268"/>
    </source>
</evidence>
<reference evidence="4 5" key="1">
    <citation type="submission" date="2019-10" db="EMBL/GenBank/DDBJ databases">
        <title>Isolation, Identification of Microvirga thermotolerans HR1, a novel thermophilic bacterium and Comparative Genomics of the genus Microvirga.</title>
        <authorList>
            <person name="Li J."/>
            <person name="Zhang W."/>
            <person name="Lin M."/>
            <person name="Wang J."/>
        </authorList>
    </citation>
    <scope>NUCLEOTIDE SEQUENCE [LARGE SCALE GENOMIC DNA]</scope>
    <source>
        <strain evidence="4 5">HR1</strain>
    </source>
</reference>
<proteinExistence type="predicted"/>
<evidence type="ECO:0000256" key="2">
    <source>
        <dbReference type="ARBA" id="ARBA00022525"/>
    </source>
</evidence>
<dbReference type="RefSeq" id="WP_152584650.1">
    <property type="nucleotide sequence ID" value="NZ_CP045423.1"/>
</dbReference>
<dbReference type="GO" id="GO:0005509">
    <property type="term" value="F:calcium ion binding"/>
    <property type="evidence" value="ECO:0007669"/>
    <property type="project" value="InterPro"/>
</dbReference>
<dbReference type="PROSITE" id="PS00330">
    <property type="entry name" value="HEMOLYSIN_CALCIUM"/>
    <property type="match status" value="4"/>
</dbReference>
<dbReference type="InterPro" id="IPR002126">
    <property type="entry name" value="Cadherin-like_dom"/>
</dbReference>
<dbReference type="Proteomes" id="UP000325614">
    <property type="component" value="Chromosome"/>
</dbReference>
<protein>
    <recommendedName>
        <fullName evidence="3">Cadherin domain-containing protein</fullName>
    </recommendedName>
</protein>
<dbReference type="InterPro" id="IPR050557">
    <property type="entry name" value="RTX_toxin/Mannuronan_C5-epim"/>
</dbReference>
<keyword evidence="5" id="KW-1185">Reference proteome</keyword>
<dbReference type="InterPro" id="IPR015919">
    <property type="entry name" value="Cadherin-like_sf"/>
</dbReference>
<dbReference type="InterPro" id="IPR018511">
    <property type="entry name" value="Hemolysin-typ_Ca-bd_CS"/>
</dbReference>
<organism evidence="4 5">
    <name type="scientific">Microvirga thermotolerans</name>
    <dbReference type="NCBI Taxonomy" id="2651334"/>
    <lineage>
        <taxon>Bacteria</taxon>
        <taxon>Pseudomonadati</taxon>
        <taxon>Pseudomonadota</taxon>
        <taxon>Alphaproteobacteria</taxon>
        <taxon>Hyphomicrobiales</taxon>
        <taxon>Methylobacteriaceae</taxon>
        <taxon>Microvirga</taxon>
    </lineage>
</organism>
<dbReference type="InterPro" id="IPR011049">
    <property type="entry name" value="Serralysin-like_metalloprot_C"/>
</dbReference>
<dbReference type="GO" id="GO:0016020">
    <property type="term" value="C:membrane"/>
    <property type="evidence" value="ECO:0007669"/>
    <property type="project" value="InterPro"/>
</dbReference>
<gene>
    <name evidence="4" type="ORF">GDR74_01525</name>
</gene>
<dbReference type="CDD" id="cd11304">
    <property type="entry name" value="Cadherin_repeat"/>
    <property type="match status" value="1"/>
</dbReference>
<keyword evidence="2" id="KW-0964">Secreted</keyword>
<dbReference type="PROSITE" id="PS50268">
    <property type="entry name" value="CADHERIN_2"/>
    <property type="match status" value="1"/>
</dbReference>
<accession>A0A5P9JU67</accession>
<dbReference type="GO" id="GO:0007156">
    <property type="term" value="P:homophilic cell adhesion via plasma membrane adhesion molecules"/>
    <property type="evidence" value="ECO:0007669"/>
    <property type="project" value="InterPro"/>
</dbReference>
<feature type="domain" description="Cadherin" evidence="3">
    <location>
        <begin position="463"/>
        <end position="552"/>
    </location>
</feature>
<dbReference type="PANTHER" id="PTHR38340">
    <property type="entry name" value="S-LAYER PROTEIN"/>
    <property type="match status" value="1"/>
</dbReference>
<evidence type="ECO:0000313" key="4">
    <source>
        <dbReference type="EMBL" id="QFU15000.1"/>
    </source>
</evidence>
<dbReference type="Gene3D" id="2.150.10.10">
    <property type="entry name" value="Serralysin-like metalloprotease, C-terminal"/>
    <property type="match status" value="3"/>
</dbReference>
<name>A0A5P9JU67_9HYPH</name>
<evidence type="ECO:0000256" key="1">
    <source>
        <dbReference type="ARBA" id="ARBA00004613"/>
    </source>
</evidence>